<accession>A0ABR3X4W3</accession>
<comment type="caution">
    <text evidence="2">The sequence shown here is derived from an EMBL/GenBank/DDBJ whole genome shotgun (WGS) entry which is preliminary data.</text>
</comment>
<feature type="region of interest" description="Disordered" evidence="1">
    <location>
        <begin position="59"/>
        <end position="78"/>
    </location>
</feature>
<reference evidence="2 3" key="1">
    <citation type="journal article" date="2024" name="IMA Fungus">
        <title>IMA Genome - F19 : A genome assembly and annotation guide to empower mycologists, including annotated draft genome sequences of Ceratocystis pirilliformis, Diaporthe australafricana, Fusarium ophioides, Paecilomyces lecythidis, and Sporothrix stenoceras.</title>
        <authorList>
            <person name="Aylward J."/>
            <person name="Wilson A.M."/>
            <person name="Visagie C.M."/>
            <person name="Spraker J."/>
            <person name="Barnes I."/>
            <person name="Buitendag C."/>
            <person name="Ceriani C."/>
            <person name="Del Mar Angel L."/>
            <person name="du Plessis D."/>
            <person name="Fuchs T."/>
            <person name="Gasser K."/>
            <person name="Kramer D."/>
            <person name="Li W."/>
            <person name="Munsamy K."/>
            <person name="Piso A."/>
            <person name="Price J.L."/>
            <person name="Sonnekus B."/>
            <person name="Thomas C."/>
            <person name="van der Nest A."/>
            <person name="van Dijk A."/>
            <person name="van Heerden A."/>
            <person name="van Vuuren N."/>
            <person name="Yilmaz N."/>
            <person name="Duong T.A."/>
            <person name="van der Merwe N.A."/>
            <person name="Wingfield M.J."/>
            <person name="Wingfield B.D."/>
        </authorList>
    </citation>
    <scope>NUCLEOTIDE SEQUENCE [LARGE SCALE GENOMIC DNA]</scope>
    <source>
        <strain evidence="2 3">CMW 18300</strain>
    </source>
</reference>
<feature type="region of interest" description="Disordered" evidence="1">
    <location>
        <begin position="494"/>
        <end position="516"/>
    </location>
</feature>
<sequence>MARKREDKELGDFKQNGQYAKHFYEWAPALAAGILCEQVKQESYNAALEAERLAGLAENTASASEGSHDEEAARRKADSLSKHAESYASLAISLARHAVEQENAYDALRAELRARCDAHPAYLKYREIQAVTGSKLRAIVDPSCQICFASHPLSQCPILFEGLMTKPLTGGHSKKLRGFQDRMGFDKDFREAMQYLRSKFTVSGGPTVEVMPLIRHRTNDAPQSAINLTTDDDGWPMAILYPQTAPSNVDTDPFFGDEDRLVRSFTARWRKGQKSIFGQEPFRDIPSISIVIVWRRWHRTKTASADQFRSVLSLMISNEQLWNQGLYYKGIHIGTKDDKITSDYDWWSYGQFIKESQWLDTTTAPEHTDISTLQSLDARKLVRATLRDVKERVQPITLQALKKREPAALLAWTEYYTKTKRRAITKYGASSGQARLLNRRLTDGENKCVKGSRRPVRRCLSHLHGVLFGSDPGIVTPLLLLQLFIRLALERTERGRGESPPVPTPPLTQPPAPGQPRLKYAQRREYIQNPNILTFSLLPQMVLLSIASHETQGTRTDQFPATPTPLLGRLAASK</sequence>
<feature type="compositionally biased region" description="Basic and acidic residues" evidence="1">
    <location>
        <begin position="66"/>
        <end position="78"/>
    </location>
</feature>
<evidence type="ECO:0000256" key="1">
    <source>
        <dbReference type="SAM" id="MobiDB-lite"/>
    </source>
</evidence>
<dbReference type="Proteomes" id="UP001583177">
    <property type="component" value="Unassembled WGS sequence"/>
</dbReference>
<keyword evidence="3" id="KW-1185">Reference proteome</keyword>
<organism evidence="2 3">
    <name type="scientific">Diaporthe australafricana</name>
    <dbReference type="NCBI Taxonomy" id="127596"/>
    <lineage>
        <taxon>Eukaryota</taxon>
        <taxon>Fungi</taxon>
        <taxon>Dikarya</taxon>
        <taxon>Ascomycota</taxon>
        <taxon>Pezizomycotina</taxon>
        <taxon>Sordariomycetes</taxon>
        <taxon>Sordariomycetidae</taxon>
        <taxon>Diaporthales</taxon>
        <taxon>Diaporthaceae</taxon>
        <taxon>Diaporthe</taxon>
    </lineage>
</organism>
<feature type="compositionally biased region" description="Pro residues" evidence="1">
    <location>
        <begin position="500"/>
        <end position="514"/>
    </location>
</feature>
<dbReference type="EMBL" id="JAWRVE010000036">
    <property type="protein sequence ID" value="KAL1870712.1"/>
    <property type="molecule type" value="Genomic_DNA"/>
</dbReference>
<evidence type="ECO:0000313" key="2">
    <source>
        <dbReference type="EMBL" id="KAL1870712.1"/>
    </source>
</evidence>
<proteinExistence type="predicted"/>
<evidence type="ECO:0000313" key="3">
    <source>
        <dbReference type="Proteomes" id="UP001583177"/>
    </source>
</evidence>
<name>A0ABR3X4W3_9PEZI</name>
<gene>
    <name evidence="2" type="ORF">Daus18300_005032</name>
</gene>
<protein>
    <submittedName>
        <fullName evidence="2">Uncharacterized protein</fullName>
    </submittedName>
</protein>